<comment type="caution">
    <text evidence="10">The sequence shown here is derived from an EMBL/GenBank/DDBJ whole genome shotgun (WGS) entry which is preliminary data.</text>
</comment>
<keyword evidence="5 7" id="KW-1133">Transmembrane helix</keyword>
<gene>
    <name evidence="10" type="ORF">N495_17380</name>
</gene>
<dbReference type="FunFam" id="1.20.1510.10:FF:000006">
    <property type="entry name" value="Divalent cation efflux transporter"/>
    <property type="match status" value="1"/>
</dbReference>
<feature type="domain" description="Cation efflux protein cytoplasmic" evidence="9">
    <location>
        <begin position="228"/>
        <end position="304"/>
    </location>
</feature>
<protein>
    <submittedName>
        <fullName evidence="10">Cation diffusion facilitator family transporter</fullName>
    </submittedName>
</protein>
<dbReference type="SMR" id="A0A0D1AGE0"/>
<dbReference type="SUPFAM" id="SSF161111">
    <property type="entry name" value="Cation efflux protein transmembrane domain-like"/>
    <property type="match status" value="1"/>
</dbReference>
<organism evidence="10 11">
    <name type="scientific">Clostridium botulinum B2 450</name>
    <dbReference type="NCBI Taxonomy" id="1379739"/>
    <lineage>
        <taxon>Bacteria</taxon>
        <taxon>Bacillati</taxon>
        <taxon>Bacillota</taxon>
        <taxon>Clostridia</taxon>
        <taxon>Eubacteriales</taxon>
        <taxon>Clostridiaceae</taxon>
        <taxon>Clostridium</taxon>
    </lineage>
</organism>
<dbReference type="PANTHER" id="PTHR43840:SF15">
    <property type="entry name" value="MITOCHONDRIAL METAL TRANSPORTER 1-RELATED"/>
    <property type="match status" value="1"/>
</dbReference>
<dbReference type="InterPro" id="IPR058533">
    <property type="entry name" value="Cation_efflux_TM"/>
</dbReference>
<dbReference type="RefSeq" id="WP_042384177.1">
    <property type="nucleotide sequence ID" value="NZ_JXSU01000008.1"/>
</dbReference>
<dbReference type="InterPro" id="IPR036837">
    <property type="entry name" value="Cation_efflux_CTD_sf"/>
</dbReference>
<keyword evidence="3" id="KW-0813">Transport</keyword>
<evidence type="ECO:0000313" key="11">
    <source>
        <dbReference type="Proteomes" id="UP000032250"/>
    </source>
</evidence>
<dbReference type="InterPro" id="IPR027470">
    <property type="entry name" value="Cation_efflux_CTD"/>
</dbReference>
<sequence>MLSKLLVIKFVKDYKNTNHKEVRDSYGYLASIVGILTNIFLFIIKISVGLISHSIAVTADAFNNLSDAASSIITFLGFKLASKPADKEHPFGHGRIEYISGLIVSFMVLLVGFEFIKSSFDRIRNPSIVKFQWIPFLLILFSIIIKLWLSNFNKYIGNTINSGALKASSLDALSDVITSSSVALSLLLAKWISFPIDGYFGILVSLFIIYSGISLIKETLDPLLGEAPDKELVSEIIERVMSYELIMGVHDLIVHNYGPGRCMASIHAEVPSNESIVKIHEVIDKAENEISKKLDLLLVIHMDPINVDNKEVAYTRKEVVKILEEFPIIKSMHDFRMVGEDEYKNLIFDIVIDHSFKLTPELENQLEKDIDNCIKKLHPKYNTVITIDRDFY</sequence>
<dbReference type="PANTHER" id="PTHR43840">
    <property type="entry name" value="MITOCHONDRIAL METAL TRANSPORTER 1-RELATED"/>
    <property type="match status" value="1"/>
</dbReference>
<dbReference type="PATRIC" id="fig|1379739.3.peg.3853"/>
<dbReference type="InterPro" id="IPR050291">
    <property type="entry name" value="CDF_Transporter"/>
</dbReference>
<feature type="transmembrane region" description="Helical" evidence="7">
    <location>
        <begin position="96"/>
        <end position="116"/>
    </location>
</feature>
<comment type="similarity">
    <text evidence="2">Belongs to the cation diffusion facilitator (CDF) transporter (TC 2.A.4) family.</text>
</comment>
<dbReference type="Pfam" id="PF01545">
    <property type="entry name" value="Cation_efflux"/>
    <property type="match status" value="1"/>
</dbReference>
<evidence type="ECO:0000259" key="8">
    <source>
        <dbReference type="Pfam" id="PF01545"/>
    </source>
</evidence>
<dbReference type="InterPro" id="IPR027469">
    <property type="entry name" value="Cation_efflux_TMD_sf"/>
</dbReference>
<dbReference type="NCBIfam" id="TIGR01297">
    <property type="entry name" value="CDF"/>
    <property type="match status" value="1"/>
</dbReference>
<evidence type="ECO:0000256" key="7">
    <source>
        <dbReference type="SAM" id="Phobius"/>
    </source>
</evidence>
<dbReference type="SUPFAM" id="SSF160240">
    <property type="entry name" value="Cation efflux protein cytoplasmic domain-like"/>
    <property type="match status" value="1"/>
</dbReference>
<feature type="transmembrane region" description="Helical" evidence="7">
    <location>
        <begin position="198"/>
        <end position="216"/>
    </location>
</feature>
<dbReference type="Proteomes" id="UP000032250">
    <property type="component" value="Unassembled WGS sequence"/>
</dbReference>
<comment type="subcellular location">
    <subcellularLocation>
        <location evidence="1">Membrane</location>
        <topology evidence="1">Multi-pass membrane protein</topology>
    </subcellularLocation>
</comment>
<dbReference type="Gene3D" id="1.20.1510.10">
    <property type="entry name" value="Cation efflux protein transmembrane domain"/>
    <property type="match status" value="1"/>
</dbReference>
<dbReference type="OrthoDB" id="9806522at2"/>
<evidence type="ECO:0000256" key="3">
    <source>
        <dbReference type="ARBA" id="ARBA00022448"/>
    </source>
</evidence>
<keyword evidence="6 7" id="KW-0472">Membrane</keyword>
<feature type="domain" description="Cation efflux protein transmembrane" evidence="8">
    <location>
        <begin position="32"/>
        <end position="224"/>
    </location>
</feature>
<evidence type="ECO:0000256" key="6">
    <source>
        <dbReference type="ARBA" id="ARBA00023136"/>
    </source>
</evidence>
<dbReference type="GO" id="GO:0016020">
    <property type="term" value="C:membrane"/>
    <property type="evidence" value="ECO:0007669"/>
    <property type="project" value="UniProtKB-SubCell"/>
</dbReference>
<dbReference type="Gene3D" id="3.30.70.1350">
    <property type="entry name" value="Cation efflux protein, cytoplasmic domain"/>
    <property type="match status" value="1"/>
</dbReference>
<evidence type="ECO:0000256" key="1">
    <source>
        <dbReference type="ARBA" id="ARBA00004141"/>
    </source>
</evidence>
<dbReference type="HOGENOM" id="CLU_013430_3_4_9"/>
<feature type="transmembrane region" description="Helical" evidence="7">
    <location>
        <begin position="128"/>
        <end position="149"/>
    </location>
</feature>
<dbReference type="InterPro" id="IPR002524">
    <property type="entry name" value="Cation_efflux"/>
</dbReference>
<dbReference type="AlphaFoldDB" id="A0A0D1AGE0"/>
<reference evidence="10 11" key="1">
    <citation type="submission" date="2014-06" db="EMBL/GenBank/DDBJ databases">
        <title>Genome characterization of distinct group I Clostridium botulinum lineages.</title>
        <authorList>
            <person name="Giordani F."/>
            <person name="Anselmo A."/>
            <person name="Fillo S."/>
            <person name="Palozzi A.M."/>
            <person name="Fortunato A."/>
            <person name="Gentile B."/>
            <person name="Ciammaruconi A."/>
            <person name="Anniballi F."/>
            <person name="De Medici D."/>
            <person name="Lista F."/>
        </authorList>
    </citation>
    <scope>NUCLEOTIDE SEQUENCE [LARGE SCALE GENOMIC DNA]</scope>
    <source>
        <strain evidence="10 11">B2 450</strain>
    </source>
</reference>
<evidence type="ECO:0000256" key="5">
    <source>
        <dbReference type="ARBA" id="ARBA00022989"/>
    </source>
</evidence>
<proteinExistence type="inferred from homology"/>
<accession>A0A0D1AGE0</accession>
<name>A0A0D1AGE0_CLOBO</name>
<evidence type="ECO:0000313" key="10">
    <source>
        <dbReference type="EMBL" id="KIS22229.1"/>
    </source>
</evidence>
<dbReference type="EMBL" id="JXSU01000008">
    <property type="protein sequence ID" value="KIS22229.1"/>
    <property type="molecule type" value="Genomic_DNA"/>
</dbReference>
<dbReference type="GO" id="GO:0008324">
    <property type="term" value="F:monoatomic cation transmembrane transporter activity"/>
    <property type="evidence" value="ECO:0007669"/>
    <property type="project" value="InterPro"/>
</dbReference>
<evidence type="ECO:0000256" key="4">
    <source>
        <dbReference type="ARBA" id="ARBA00022692"/>
    </source>
</evidence>
<evidence type="ECO:0000259" key="9">
    <source>
        <dbReference type="Pfam" id="PF16916"/>
    </source>
</evidence>
<evidence type="ECO:0000256" key="2">
    <source>
        <dbReference type="ARBA" id="ARBA00008114"/>
    </source>
</evidence>
<dbReference type="Pfam" id="PF16916">
    <property type="entry name" value="ZT_dimer"/>
    <property type="match status" value="1"/>
</dbReference>
<keyword evidence="4 7" id="KW-0812">Transmembrane</keyword>
<feature type="transmembrane region" description="Helical" evidence="7">
    <location>
        <begin position="26"/>
        <end position="44"/>
    </location>
</feature>